<evidence type="ECO:0000313" key="2">
    <source>
        <dbReference type="Proteomes" id="UP000807353"/>
    </source>
</evidence>
<dbReference type="InterPro" id="IPR029032">
    <property type="entry name" value="AhpD-like"/>
</dbReference>
<name>A0A9P5Y9T1_9AGAR</name>
<dbReference type="PANTHER" id="PTHR28180">
    <property type="entry name" value="CONSERVED MITOCHONDRIAL PROTEIN-RELATED"/>
    <property type="match status" value="1"/>
</dbReference>
<dbReference type="PANTHER" id="PTHR28180:SF2">
    <property type="entry name" value="PEROXISOMAL PROTEIN 2"/>
    <property type="match status" value="1"/>
</dbReference>
<dbReference type="SUPFAM" id="SSF69118">
    <property type="entry name" value="AhpD-like"/>
    <property type="match status" value="1"/>
</dbReference>
<comment type="caution">
    <text evidence="1">The sequence shown here is derived from an EMBL/GenBank/DDBJ whole genome shotgun (WGS) entry which is preliminary data.</text>
</comment>
<keyword evidence="2" id="KW-1185">Reference proteome</keyword>
<dbReference type="Gene3D" id="1.20.1290.10">
    <property type="entry name" value="AhpD-like"/>
    <property type="match status" value="1"/>
</dbReference>
<organism evidence="1 2">
    <name type="scientific">Collybia nuda</name>
    <dbReference type="NCBI Taxonomy" id="64659"/>
    <lineage>
        <taxon>Eukaryota</taxon>
        <taxon>Fungi</taxon>
        <taxon>Dikarya</taxon>
        <taxon>Basidiomycota</taxon>
        <taxon>Agaricomycotina</taxon>
        <taxon>Agaricomycetes</taxon>
        <taxon>Agaricomycetidae</taxon>
        <taxon>Agaricales</taxon>
        <taxon>Tricholomatineae</taxon>
        <taxon>Clitocybaceae</taxon>
        <taxon>Collybia</taxon>
    </lineage>
</organism>
<dbReference type="InterPro" id="IPR052999">
    <property type="entry name" value="PTS1_Protein"/>
</dbReference>
<gene>
    <name evidence="1" type="ORF">BDZ94DRAFT_1280906</name>
</gene>
<reference evidence="1" key="1">
    <citation type="submission" date="2020-11" db="EMBL/GenBank/DDBJ databases">
        <authorList>
            <consortium name="DOE Joint Genome Institute"/>
            <person name="Ahrendt S."/>
            <person name="Riley R."/>
            <person name="Andreopoulos W."/>
            <person name="Labutti K."/>
            <person name="Pangilinan J."/>
            <person name="Ruiz-Duenas F.J."/>
            <person name="Barrasa J.M."/>
            <person name="Sanchez-Garcia M."/>
            <person name="Camarero S."/>
            <person name="Miyauchi S."/>
            <person name="Serrano A."/>
            <person name="Linde D."/>
            <person name="Babiker R."/>
            <person name="Drula E."/>
            <person name="Ayuso-Fernandez I."/>
            <person name="Pacheco R."/>
            <person name="Padilla G."/>
            <person name="Ferreira P."/>
            <person name="Barriuso J."/>
            <person name="Kellner H."/>
            <person name="Castanera R."/>
            <person name="Alfaro M."/>
            <person name="Ramirez L."/>
            <person name="Pisabarro A.G."/>
            <person name="Kuo A."/>
            <person name="Tritt A."/>
            <person name="Lipzen A."/>
            <person name="He G."/>
            <person name="Yan M."/>
            <person name="Ng V."/>
            <person name="Cullen D."/>
            <person name="Martin F."/>
            <person name="Rosso M.-N."/>
            <person name="Henrissat B."/>
            <person name="Hibbett D."/>
            <person name="Martinez A.T."/>
            <person name="Grigoriev I.V."/>
        </authorList>
    </citation>
    <scope>NUCLEOTIDE SEQUENCE</scope>
    <source>
        <strain evidence="1">CBS 247.69</strain>
    </source>
</reference>
<accession>A0A9P5Y9T1</accession>
<proteinExistence type="predicted"/>
<dbReference type="Proteomes" id="UP000807353">
    <property type="component" value="Unassembled WGS sequence"/>
</dbReference>
<dbReference type="OrthoDB" id="5537330at2759"/>
<protein>
    <submittedName>
        <fullName evidence="1">AhpD-like protein</fullName>
    </submittedName>
</protein>
<dbReference type="AlphaFoldDB" id="A0A9P5Y9T1"/>
<evidence type="ECO:0000313" key="1">
    <source>
        <dbReference type="EMBL" id="KAF9466232.1"/>
    </source>
</evidence>
<sequence length="245" mass="26938">MTTLATASFLSHLKSIYPNNGIRNGNIINPWYIVAAVAFSASNRPDAVPHVFQYAMKDLQMEGHLGTNSLEGERLLARKLRDALFKSGLTSGYPRAINSLVALSEVMPEELRDTKTMRRTETPITEYEKTGRALFHNIYGDTADSVQSLLDGAYPDMGWFSNTIGYGLTYGFTEVLSPLETSYTLVAALIAGDTPRQIGWHLDGARRGGATFEEVQAVRRISMEVASSAGVKWKDDVPEVKDAIS</sequence>
<dbReference type="EMBL" id="MU150242">
    <property type="protein sequence ID" value="KAF9466232.1"/>
    <property type="molecule type" value="Genomic_DNA"/>
</dbReference>